<dbReference type="Pfam" id="PF24626">
    <property type="entry name" value="SH3_Tf2-1"/>
    <property type="match status" value="1"/>
</dbReference>
<dbReference type="PANTHER" id="PTHR46148:SF56">
    <property type="entry name" value="RETROTRANSPOSON PROTEIN"/>
    <property type="match status" value="1"/>
</dbReference>
<proteinExistence type="predicted"/>
<protein>
    <recommendedName>
        <fullName evidence="1">Tf2-1-like SH3-like domain-containing protein</fullName>
    </recommendedName>
</protein>
<evidence type="ECO:0000313" key="2">
    <source>
        <dbReference type="EMBL" id="WMV58654.1"/>
    </source>
</evidence>
<evidence type="ECO:0000259" key="1">
    <source>
        <dbReference type="Pfam" id="PF24626"/>
    </source>
</evidence>
<keyword evidence="3" id="KW-1185">Reference proteome</keyword>
<accession>A0AAF1A380</accession>
<dbReference type="EMBL" id="CP133623">
    <property type="protein sequence ID" value="WMV58654.1"/>
    <property type="molecule type" value="Genomic_DNA"/>
</dbReference>
<evidence type="ECO:0000313" key="3">
    <source>
        <dbReference type="Proteomes" id="UP001234989"/>
    </source>
</evidence>
<organism evidence="2 3">
    <name type="scientific">Solanum verrucosum</name>
    <dbReference type="NCBI Taxonomy" id="315347"/>
    <lineage>
        <taxon>Eukaryota</taxon>
        <taxon>Viridiplantae</taxon>
        <taxon>Streptophyta</taxon>
        <taxon>Embryophyta</taxon>
        <taxon>Tracheophyta</taxon>
        <taxon>Spermatophyta</taxon>
        <taxon>Magnoliopsida</taxon>
        <taxon>eudicotyledons</taxon>
        <taxon>Gunneridae</taxon>
        <taxon>Pentapetalae</taxon>
        <taxon>asterids</taxon>
        <taxon>lamiids</taxon>
        <taxon>Solanales</taxon>
        <taxon>Solanaceae</taxon>
        <taxon>Solanoideae</taxon>
        <taxon>Solaneae</taxon>
        <taxon>Solanum</taxon>
    </lineage>
</organism>
<dbReference type="InterPro" id="IPR056924">
    <property type="entry name" value="SH3_Tf2-1"/>
</dbReference>
<feature type="domain" description="Tf2-1-like SH3-like" evidence="1">
    <location>
        <begin position="94"/>
        <end position="128"/>
    </location>
</feature>
<reference evidence="2" key="1">
    <citation type="submission" date="2023-08" db="EMBL/GenBank/DDBJ databases">
        <title>A de novo genome assembly of Solanum verrucosum Schlechtendal, a Mexican diploid species geographically isolated from the other diploid A-genome species in potato relatives.</title>
        <authorList>
            <person name="Hosaka K."/>
        </authorList>
    </citation>
    <scope>NUCLEOTIDE SEQUENCE</scope>
    <source>
        <tissue evidence="2">Young leaves</tissue>
    </source>
</reference>
<sequence>MEDKVEIVGYCIFPAVRRQRRFDGRVVNGMGKMRILGKGKRPFSAKEEEEYWGLFSIGQRRFDGRVVNGMGKMRILGKGKRPFSAKEEEEYWGLFSIGVGNVAYELELPAELAAVHLVFHISLLKKCVGDPTSIVPLDSVDVKDSLTYEEEPVESLIVRWDHGPWIVVCKKAPENPDPQLGPTGRKWDHCPWIVVRISHSVKPIDD</sequence>
<name>A0AAF1A380_SOLVR</name>
<dbReference type="AlphaFoldDB" id="A0AAF1A380"/>
<dbReference type="PANTHER" id="PTHR46148">
    <property type="entry name" value="CHROMO DOMAIN-CONTAINING PROTEIN"/>
    <property type="match status" value="1"/>
</dbReference>
<dbReference type="Proteomes" id="UP001234989">
    <property type="component" value="Chromosome 12"/>
</dbReference>
<gene>
    <name evidence="2" type="ORF">MTR67_052039</name>
</gene>